<evidence type="ECO:0000256" key="1">
    <source>
        <dbReference type="SAM" id="Coils"/>
    </source>
</evidence>
<name>A0A098MCD5_9BACL</name>
<evidence type="ECO:0000256" key="2">
    <source>
        <dbReference type="SAM" id="MobiDB-lite"/>
    </source>
</evidence>
<evidence type="ECO:0000259" key="5">
    <source>
        <dbReference type="Pfam" id="PF04536"/>
    </source>
</evidence>
<feature type="signal peptide" evidence="4">
    <location>
        <begin position="1"/>
        <end position="21"/>
    </location>
</feature>
<keyword evidence="3" id="KW-0812">Transmembrane</keyword>
<organism evidence="6 7">
    <name type="scientific">Paenibacillus wynnii</name>
    <dbReference type="NCBI Taxonomy" id="268407"/>
    <lineage>
        <taxon>Bacteria</taxon>
        <taxon>Bacillati</taxon>
        <taxon>Bacillota</taxon>
        <taxon>Bacilli</taxon>
        <taxon>Bacillales</taxon>
        <taxon>Paenibacillaceae</taxon>
        <taxon>Paenibacillus</taxon>
    </lineage>
</organism>
<comment type="caution">
    <text evidence="6">The sequence shown here is derived from an EMBL/GenBank/DDBJ whole genome shotgun (WGS) entry which is preliminary data.</text>
</comment>
<sequence length="750" mass="82731">MKKVMLFIWMLSLLWVTGVYAAEVPVQQGLVVDEAGLLNSGETSAIADTAAGSRYTFHILTIESLNGANSANYAGNVYDSWSLSSRDILLLISLEEHQVELNFQNSGLRSSLDSWSQQQGGPSGSAAITKWIDTYFIPYAVDGDFAGGISSLMEATHSLGQSQGTTAGTGNIEKDRSTVSMPAILLILIGAAVVLGLLYVAVTGLRRRRALDEQKEQLGDLLVQANRAIESLKPFQGIVQGKTAERIEAISERLTNELIQISALRNEDSDVAPAFYRLTALKTAAAKLSEANISFRTAILEEEQQIAVISEADKNVKQRITELKKDAPELDQQLQSAVRETGYELQGIAEDLKELAEETTKADQLELFDPIAAQEITEDALDKQEQIEKDLKDVDTYDDKADDFPETLAAIRTKMTGIIEQNSLQNMKVKPYDLLEKASVEAANLEVPLSKGDMDEVRKIGARLDTLLLDAVSMTERQALIRKDNRRDLETVRSNWSRLHQRRETLQARIMESRARFIEQHLAAAKNDLEAWSTRIREGAEEVPQIESWTSDERGEYDHARSALDRLLSLQEEANRQFNEISGSLDSLNERLNTIIHLFSEGQERVDSAEQLLQSRGFILRSHFNLSSLPEFTELQHKLSAGPYHLDDLEALAHSYQSQIETFVNEATRLVRQKEEEERQAQLAPMQEIQRREQARKRMSSGPPSSGGFGGGRSSGGSSWGGGSGGRSSGGSSWGGGGRSGGNSSGGSKW</sequence>
<keyword evidence="3" id="KW-0472">Membrane</keyword>
<protein>
    <recommendedName>
        <fullName evidence="5">TPM domain-containing protein</fullName>
    </recommendedName>
</protein>
<dbReference type="Pfam" id="PF04536">
    <property type="entry name" value="TPM_phosphatase"/>
    <property type="match status" value="1"/>
</dbReference>
<dbReference type="OrthoDB" id="2510095at2"/>
<feature type="region of interest" description="Disordered" evidence="2">
    <location>
        <begin position="675"/>
        <end position="750"/>
    </location>
</feature>
<dbReference type="InterPro" id="IPR007621">
    <property type="entry name" value="TPM_dom"/>
</dbReference>
<dbReference type="STRING" id="268407.PWYN_10320"/>
<dbReference type="Proteomes" id="UP000029734">
    <property type="component" value="Unassembled WGS sequence"/>
</dbReference>
<dbReference type="eggNOG" id="COG1512">
    <property type="taxonomic scope" value="Bacteria"/>
</dbReference>
<keyword evidence="4" id="KW-0732">Signal</keyword>
<dbReference type="EMBL" id="JQCR01000002">
    <property type="protein sequence ID" value="KGE19691.1"/>
    <property type="molecule type" value="Genomic_DNA"/>
</dbReference>
<keyword evidence="3" id="KW-1133">Transmembrane helix</keyword>
<keyword evidence="1" id="KW-0175">Coiled coil</keyword>
<accession>A0A098MCD5</accession>
<evidence type="ECO:0000256" key="4">
    <source>
        <dbReference type="SAM" id="SignalP"/>
    </source>
</evidence>
<feature type="compositionally biased region" description="Gly residues" evidence="2">
    <location>
        <begin position="705"/>
        <end position="750"/>
    </location>
</feature>
<feature type="coiled-coil region" evidence="1">
    <location>
        <begin position="208"/>
        <end position="267"/>
    </location>
</feature>
<gene>
    <name evidence="6" type="ORF">PWYN_10320</name>
</gene>
<evidence type="ECO:0000256" key="3">
    <source>
        <dbReference type="SAM" id="Phobius"/>
    </source>
</evidence>
<reference evidence="6 7" key="1">
    <citation type="submission" date="2014-08" db="EMBL/GenBank/DDBJ databases">
        <authorList>
            <person name="den Bakker H.C."/>
        </authorList>
    </citation>
    <scope>NUCLEOTIDE SEQUENCE [LARGE SCALE GENOMIC DNA]</scope>
    <source>
        <strain evidence="6 7">DSM 18334</strain>
    </source>
</reference>
<proteinExistence type="predicted"/>
<feature type="domain" description="TPM" evidence="5">
    <location>
        <begin position="31"/>
        <end position="155"/>
    </location>
</feature>
<feature type="transmembrane region" description="Helical" evidence="3">
    <location>
        <begin position="183"/>
        <end position="205"/>
    </location>
</feature>
<dbReference type="Gene3D" id="3.10.310.50">
    <property type="match status" value="1"/>
</dbReference>
<evidence type="ECO:0000313" key="6">
    <source>
        <dbReference type="EMBL" id="KGE19691.1"/>
    </source>
</evidence>
<dbReference type="RefSeq" id="WP_036650909.1">
    <property type="nucleotide sequence ID" value="NZ_JQCR01000002.1"/>
</dbReference>
<feature type="chain" id="PRO_5001945867" description="TPM domain-containing protein" evidence="4">
    <location>
        <begin position="22"/>
        <end position="750"/>
    </location>
</feature>
<evidence type="ECO:0000313" key="7">
    <source>
        <dbReference type="Proteomes" id="UP000029734"/>
    </source>
</evidence>
<keyword evidence="7" id="KW-1185">Reference proteome</keyword>
<reference evidence="6 7" key="2">
    <citation type="submission" date="2014-10" db="EMBL/GenBank/DDBJ databases">
        <title>Comparative genomics of the Paenibacillus odorifer group.</title>
        <authorList>
            <person name="Tsai Y.-C."/>
            <person name="Martin N."/>
            <person name="Korlach J."/>
            <person name="Wiedmann M."/>
        </authorList>
    </citation>
    <scope>NUCLEOTIDE SEQUENCE [LARGE SCALE GENOMIC DNA]</scope>
    <source>
        <strain evidence="6 7">DSM 18334</strain>
    </source>
</reference>
<dbReference type="AlphaFoldDB" id="A0A098MCD5"/>